<dbReference type="AlphaFoldDB" id="A0A2N5M9K7"/>
<evidence type="ECO:0000313" key="8">
    <source>
        <dbReference type="Proteomes" id="UP000234748"/>
    </source>
</evidence>
<dbReference type="PANTHER" id="PTHR21716:SF15">
    <property type="entry name" value="TRANSPORT PROTEIN YRRI-RELATED"/>
    <property type="match status" value="1"/>
</dbReference>
<comment type="similarity">
    <text evidence="2">Belongs to the autoinducer-2 exporter (AI-2E) (TC 2.A.86) family.</text>
</comment>
<evidence type="ECO:0000256" key="2">
    <source>
        <dbReference type="ARBA" id="ARBA00009773"/>
    </source>
</evidence>
<keyword evidence="5 6" id="KW-0472">Membrane</keyword>
<keyword evidence="4 6" id="KW-1133">Transmembrane helix</keyword>
<dbReference type="GO" id="GO:0055085">
    <property type="term" value="P:transmembrane transport"/>
    <property type="evidence" value="ECO:0007669"/>
    <property type="project" value="TreeGrafter"/>
</dbReference>
<organism evidence="7 8">
    <name type="scientific">Peribacillus deserti</name>
    <dbReference type="NCBI Taxonomy" id="673318"/>
    <lineage>
        <taxon>Bacteria</taxon>
        <taxon>Bacillati</taxon>
        <taxon>Bacillota</taxon>
        <taxon>Bacilli</taxon>
        <taxon>Bacillales</taxon>
        <taxon>Bacillaceae</taxon>
        <taxon>Peribacillus</taxon>
    </lineage>
</organism>
<protein>
    <submittedName>
        <fullName evidence="7">AI-2E family transporter</fullName>
    </submittedName>
</protein>
<comment type="caution">
    <text evidence="7">The sequence shown here is derived from an EMBL/GenBank/DDBJ whole genome shotgun (WGS) entry which is preliminary data.</text>
</comment>
<dbReference type="GO" id="GO:0016020">
    <property type="term" value="C:membrane"/>
    <property type="evidence" value="ECO:0007669"/>
    <property type="project" value="UniProtKB-SubCell"/>
</dbReference>
<reference evidence="7 8" key="1">
    <citation type="submission" date="2017-11" db="EMBL/GenBank/DDBJ databases">
        <title>Comparitive Functional Genomics of Dry Heat Resistant strains isolated from the Viking Spacecraft.</title>
        <authorList>
            <person name="Seuylemezian A."/>
            <person name="Cooper K."/>
            <person name="Vaishampayan P."/>
        </authorList>
    </citation>
    <scope>NUCLEOTIDE SEQUENCE [LARGE SCALE GENOMIC DNA]</scope>
    <source>
        <strain evidence="7 8">V1-29</strain>
    </source>
</reference>
<dbReference type="EMBL" id="PGUY01000014">
    <property type="protein sequence ID" value="PLT31005.1"/>
    <property type="molecule type" value="Genomic_DNA"/>
</dbReference>
<evidence type="ECO:0000256" key="5">
    <source>
        <dbReference type="ARBA" id="ARBA00023136"/>
    </source>
</evidence>
<gene>
    <name evidence="7" type="ORF">CUU66_04920</name>
</gene>
<dbReference type="Proteomes" id="UP000234748">
    <property type="component" value="Unassembled WGS sequence"/>
</dbReference>
<dbReference type="Pfam" id="PF01594">
    <property type="entry name" value="AI-2E_transport"/>
    <property type="match status" value="1"/>
</dbReference>
<feature type="transmembrane region" description="Helical" evidence="6">
    <location>
        <begin position="211"/>
        <end position="230"/>
    </location>
</feature>
<evidence type="ECO:0000256" key="1">
    <source>
        <dbReference type="ARBA" id="ARBA00004141"/>
    </source>
</evidence>
<feature type="transmembrane region" description="Helical" evidence="6">
    <location>
        <begin position="280"/>
        <end position="307"/>
    </location>
</feature>
<sequence length="332" mass="36603">MPIFRILIAVSLPFIIGGFIAYLLHPVVEKLHSQGLHRGLSIFIIYLIFFGGTGYAIYKGVPAIIGQIRELSESAPAVAEQYREWFSSMHKQTVSWPFGLHQRLEEGIIFLEQKLDSLFDMVMDGIMGMLDFVLLIALIPFVAFYFLKDIDGIKRMVWYFTPKKWRHNGVSFLKDVDNSLGSYIRGQFIVCAAIGGLSSVIFWFIGMKYPLLFGVIIGITNIIPYFGPIFGALPAMLIAATTSMKMVATVAVIVFGLQFLEGNVLSPLIVGKSLAMHPLVIMAALLLGGEIGGIPGLIVAVPVLAVLKVAVIHAKEHFAKSRTIGMPDSERK</sequence>
<name>A0A2N5M9K7_9BACI</name>
<dbReference type="OrthoDB" id="9793390at2"/>
<feature type="transmembrane region" description="Helical" evidence="6">
    <location>
        <begin position="237"/>
        <end position="260"/>
    </location>
</feature>
<feature type="transmembrane region" description="Helical" evidence="6">
    <location>
        <begin position="40"/>
        <end position="58"/>
    </location>
</feature>
<feature type="transmembrane region" description="Helical" evidence="6">
    <location>
        <begin position="6"/>
        <end position="28"/>
    </location>
</feature>
<dbReference type="RefSeq" id="WP_101640667.1">
    <property type="nucleotide sequence ID" value="NZ_PGUY01000014.1"/>
</dbReference>
<evidence type="ECO:0000313" key="7">
    <source>
        <dbReference type="EMBL" id="PLT31005.1"/>
    </source>
</evidence>
<feature type="transmembrane region" description="Helical" evidence="6">
    <location>
        <begin position="126"/>
        <end position="147"/>
    </location>
</feature>
<keyword evidence="8" id="KW-1185">Reference proteome</keyword>
<dbReference type="InterPro" id="IPR002549">
    <property type="entry name" value="AI-2E-like"/>
</dbReference>
<evidence type="ECO:0000256" key="6">
    <source>
        <dbReference type="SAM" id="Phobius"/>
    </source>
</evidence>
<proteinExistence type="inferred from homology"/>
<evidence type="ECO:0000256" key="4">
    <source>
        <dbReference type="ARBA" id="ARBA00022989"/>
    </source>
</evidence>
<dbReference type="PANTHER" id="PTHR21716">
    <property type="entry name" value="TRANSMEMBRANE PROTEIN"/>
    <property type="match status" value="1"/>
</dbReference>
<keyword evidence="3 6" id="KW-0812">Transmembrane</keyword>
<feature type="transmembrane region" description="Helical" evidence="6">
    <location>
        <begin position="188"/>
        <end position="205"/>
    </location>
</feature>
<evidence type="ECO:0000256" key="3">
    <source>
        <dbReference type="ARBA" id="ARBA00022692"/>
    </source>
</evidence>
<accession>A0A2N5M9K7</accession>
<comment type="subcellular location">
    <subcellularLocation>
        <location evidence="1">Membrane</location>
        <topology evidence="1">Multi-pass membrane protein</topology>
    </subcellularLocation>
</comment>